<evidence type="ECO:0000313" key="2">
    <source>
        <dbReference type="Proteomes" id="UP000009336"/>
    </source>
</evidence>
<proteinExistence type="predicted"/>
<gene>
    <name evidence="1" type="ORF">OOA_04407</name>
</gene>
<evidence type="ECO:0000313" key="1">
    <source>
        <dbReference type="EMBL" id="EKT63588.1"/>
    </source>
</evidence>
<sequence length="58" mass="6316">MDHEKVAPHAGAWIETAYIYQANGTSAVAPHAGAWIETIPLNNMQYGAACRTSRRCVD</sequence>
<keyword evidence="2" id="KW-1185">Reference proteome</keyword>
<dbReference type="EMBL" id="AKKL01000014">
    <property type="protein sequence ID" value="EKT63588.1"/>
    <property type="molecule type" value="Genomic_DNA"/>
</dbReference>
<dbReference type="HOGENOM" id="CLU_2975659_0_0_6"/>
<organism evidence="1 2">
    <name type="scientific">Providencia burhodogranariea DSM 19968</name>
    <dbReference type="NCBI Taxonomy" id="1141662"/>
    <lineage>
        <taxon>Bacteria</taxon>
        <taxon>Pseudomonadati</taxon>
        <taxon>Pseudomonadota</taxon>
        <taxon>Gammaproteobacteria</taxon>
        <taxon>Enterobacterales</taxon>
        <taxon>Morganellaceae</taxon>
        <taxon>Providencia</taxon>
    </lineage>
</organism>
<comment type="caution">
    <text evidence="1">The sequence shown here is derived from an EMBL/GenBank/DDBJ whole genome shotgun (WGS) entry which is preliminary data.</text>
</comment>
<dbReference type="Proteomes" id="UP000009336">
    <property type="component" value="Unassembled WGS sequence"/>
</dbReference>
<reference evidence="1 2" key="1">
    <citation type="journal article" date="2012" name="BMC Genomics">
        <title>Comparative genomics of bacteria in the genus Providencia isolated from wild Drosophila melanogaster.</title>
        <authorList>
            <person name="Galac M.R."/>
            <person name="Lazzaro B.P."/>
        </authorList>
    </citation>
    <scope>NUCLEOTIDE SEQUENCE [LARGE SCALE GENOMIC DNA]</scope>
    <source>
        <strain evidence="1 2">DSM 19968</strain>
    </source>
</reference>
<dbReference type="PATRIC" id="fig|1141662.3.peg.893"/>
<name>K8WSM7_9GAMM</name>
<dbReference type="AlphaFoldDB" id="K8WSM7"/>
<protein>
    <submittedName>
        <fullName evidence="1">Cytoplasmic protein</fullName>
    </submittedName>
</protein>
<accession>K8WSM7</accession>